<dbReference type="InterPro" id="IPR013783">
    <property type="entry name" value="Ig-like_fold"/>
</dbReference>
<accession>J9CSU9</accession>
<evidence type="ECO:0000256" key="1">
    <source>
        <dbReference type="ARBA" id="ARBA00008061"/>
    </source>
</evidence>
<protein>
    <submittedName>
        <fullName evidence="2">Glycogen debranching enzyme GlgX</fullName>
    </submittedName>
</protein>
<gene>
    <name evidence="2" type="ORF">EVA_08613</name>
</gene>
<dbReference type="PANTHER" id="PTHR43002">
    <property type="entry name" value="GLYCOGEN DEBRANCHING ENZYME"/>
    <property type="match status" value="1"/>
</dbReference>
<feature type="non-terminal residue" evidence="2">
    <location>
        <position position="387"/>
    </location>
</feature>
<dbReference type="EMBL" id="AMCI01002222">
    <property type="protein sequence ID" value="EJX03281.1"/>
    <property type="molecule type" value="Genomic_DNA"/>
</dbReference>
<proteinExistence type="inferred from homology"/>
<dbReference type="AlphaFoldDB" id="J9CSU9"/>
<comment type="similarity">
    <text evidence="1">Belongs to the glycosyl hydrolase 13 family.</text>
</comment>
<reference evidence="2" key="1">
    <citation type="journal article" date="2012" name="PLoS ONE">
        <title>Gene sets for utilization of primary and secondary nutrition supplies in the distal gut of endangered iberian lynx.</title>
        <authorList>
            <person name="Alcaide M."/>
            <person name="Messina E."/>
            <person name="Richter M."/>
            <person name="Bargiela R."/>
            <person name="Peplies J."/>
            <person name="Huws S.A."/>
            <person name="Newbold C.J."/>
            <person name="Golyshin P.N."/>
            <person name="Simon M.A."/>
            <person name="Lopez G."/>
            <person name="Yakimov M.M."/>
            <person name="Ferrer M."/>
        </authorList>
    </citation>
    <scope>NUCLEOTIDE SEQUENCE</scope>
</reference>
<dbReference type="SUPFAM" id="SSF51445">
    <property type="entry name" value="(Trans)glycosidases"/>
    <property type="match status" value="1"/>
</dbReference>
<dbReference type="Gene3D" id="2.60.40.10">
    <property type="entry name" value="Immunoglobulins"/>
    <property type="match status" value="1"/>
</dbReference>
<sequence>MASRKMPCVMQGYPWLPGENPLGDGYNFTVEVPEGTEASLLLYYKNAKTPSMEIPFQENNRTGEVCSVFLKDFSPEAYEYNYRIDGKVVQDVYAFRILGRDHFGKKNEPKEEHKVRCALLTQKAYDWEEDQAPGIPYEDLILYKVHVRGYTKQCKNMVKKKGTFSGLEEMIPYWKELGVNAIELMPAYEFEELATPVENSGMITEKRAEDKVNFWGYGPGYYFAPKASYCASKEPEREVRDFVKALHKAGMECIMEMYFPETTNPAVALRAVQFWRLYYHVDGFHLSGAGAPVDMIARDPLLYGTKIFALGFSGELLRKGGGQKKRALAEYNPGFLQDMRRFLKSDEEMVSAAAYRIRRNPESHAVINYMANQDGFTLNDAVTYTYK</sequence>
<dbReference type="Gene3D" id="3.20.20.80">
    <property type="entry name" value="Glycosidases"/>
    <property type="match status" value="2"/>
</dbReference>
<evidence type="ECO:0000313" key="2">
    <source>
        <dbReference type="EMBL" id="EJX03281.1"/>
    </source>
</evidence>
<organism evidence="2">
    <name type="scientific">gut metagenome</name>
    <dbReference type="NCBI Taxonomy" id="749906"/>
    <lineage>
        <taxon>unclassified sequences</taxon>
        <taxon>metagenomes</taxon>
        <taxon>organismal metagenomes</taxon>
    </lineage>
</organism>
<comment type="caution">
    <text evidence="2">The sequence shown here is derived from an EMBL/GenBank/DDBJ whole genome shotgun (WGS) entry which is preliminary data.</text>
</comment>
<dbReference type="InterPro" id="IPR014756">
    <property type="entry name" value="Ig_E-set"/>
</dbReference>
<dbReference type="SUPFAM" id="SSF81296">
    <property type="entry name" value="E set domains"/>
    <property type="match status" value="1"/>
</dbReference>
<dbReference type="InterPro" id="IPR017853">
    <property type="entry name" value="GH"/>
</dbReference>
<dbReference type="CDD" id="cd11234">
    <property type="entry name" value="E_set_GDE_N"/>
    <property type="match status" value="1"/>
</dbReference>
<name>J9CSU9_9ZZZZ</name>